<feature type="non-terminal residue" evidence="1">
    <location>
        <position position="63"/>
    </location>
</feature>
<dbReference type="Proteomes" id="UP000265520">
    <property type="component" value="Unassembled WGS sequence"/>
</dbReference>
<reference evidence="1 2" key="1">
    <citation type="journal article" date="2018" name="Front. Plant Sci.">
        <title>Red Clover (Trifolium pratense) and Zigzag Clover (T. medium) - A Picture of Genomic Similarities and Differences.</title>
        <authorList>
            <person name="Dluhosova J."/>
            <person name="Istvanek J."/>
            <person name="Nedelnik J."/>
            <person name="Repkova J."/>
        </authorList>
    </citation>
    <scope>NUCLEOTIDE SEQUENCE [LARGE SCALE GENOMIC DNA]</scope>
    <source>
        <strain evidence="2">cv. 10/8</strain>
        <tissue evidence="1">Leaf</tissue>
    </source>
</reference>
<evidence type="ECO:0000313" key="2">
    <source>
        <dbReference type="Proteomes" id="UP000265520"/>
    </source>
</evidence>
<accession>A0A392T7F6</accession>
<sequence>MDWLSYHYVNLDCARKLAFFPEPGFTRYLSANRLMVTMKDGEPEISSGSRYDDWKIVEETRIG</sequence>
<dbReference type="AlphaFoldDB" id="A0A392T7F6"/>
<name>A0A392T7F6_9FABA</name>
<organism evidence="1 2">
    <name type="scientific">Trifolium medium</name>
    <dbReference type="NCBI Taxonomy" id="97028"/>
    <lineage>
        <taxon>Eukaryota</taxon>
        <taxon>Viridiplantae</taxon>
        <taxon>Streptophyta</taxon>
        <taxon>Embryophyta</taxon>
        <taxon>Tracheophyta</taxon>
        <taxon>Spermatophyta</taxon>
        <taxon>Magnoliopsida</taxon>
        <taxon>eudicotyledons</taxon>
        <taxon>Gunneridae</taxon>
        <taxon>Pentapetalae</taxon>
        <taxon>rosids</taxon>
        <taxon>fabids</taxon>
        <taxon>Fabales</taxon>
        <taxon>Fabaceae</taxon>
        <taxon>Papilionoideae</taxon>
        <taxon>50 kb inversion clade</taxon>
        <taxon>NPAAA clade</taxon>
        <taxon>Hologalegina</taxon>
        <taxon>IRL clade</taxon>
        <taxon>Trifolieae</taxon>
        <taxon>Trifolium</taxon>
    </lineage>
</organism>
<dbReference type="EMBL" id="LXQA010521282">
    <property type="protein sequence ID" value="MCI56959.1"/>
    <property type="molecule type" value="Genomic_DNA"/>
</dbReference>
<keyword evidence="2" id="KW-1185">Reference proteome</keyword>
<protein>
    <submittedName>
        <fullName evidence="1">Uncharacterized protein</fullName>
    </submittedName>
</protein>
<proteinExistence type="predicted"/>
<evidence type="ECO:0000313" key="1">
    <source>
        <dbReference type="EMBL" id="MCI56959.1"/>
    </source>
</evidence>
<comment type="caution">
    <text evidence="1">The sequence shown here is derived from an EMBL/GenBank/DDBJ whole genome shotgun (WGS) entry which is preliminary data.</text>
</comment>